<feature type="transmembrane region" description="Helical" evidence="3">
    <location>
        <begin position="245"/>
        <end position="267"/>
    </location>
</feature>
<evidence type="ECO:0000313" key="6">
    <source>
        <dbReference type="Proteomes" id="UP000023152"/>
    </source>
</evidence>
<keyword evidence="3" id="KW-0472">Membrane</keyword>
<protein>
    <submittedName>
        <fullName evidence="5">DnaJ domain containing protein</fullName>
    </submittedName>
</protein>
<accession>X6LH26</accession>
<comment type="caution">
    <text evidence="5">The sequence shown here is derived from an EMBL/GenBank/DDBJ whole genome shotgun (WGS) entry which is preliminary data.</text>
</comment>
<dbReference type="SUPFAM" id="SSF46565">
    <property type="entry name" value="Chaperone J-domain"/>
    <property type="match status" value="1"/>
</dbReference>
<keyword evidence="1" id="KW-0175">Coiled coil</keyword>
<dbReference type="PROSITE" id="PS50076">
    <property type="entry name" value="DNAJ_2"/>
    <property type="match status" value="1"/>
</dbReference>
<dbReference type="OrthoDB" id="10250354at2759"/>
<dbReference type="PRINTS" id="PR00625">
    <property type="entry name" value="JDOMAIN"/>
</dbReference>
<feature type="compositionally biased region" description="Polar residues" evidence="2">
    <location>
        <begin position="281"/>
        <end position="291"/>
    </location>
</feature>
<dbReference type="AlphaFoldDB" id="X6LH26"/>
<dbReference type="InterPro" id="IPR018253">
    <property type="entry name" value="DnaJ_domain_CS"/>
</dbReference>
<dbReference type="CDD" id="cd06257">
    <property type="entry name" value="DnaJ"/>
    <property type="match status" value="1"/>
</dbReference>
<dbReference type="InterPro" id="IPR001623">
    <property type="entry name" value="DnaJ_domain"/>
</dbReference>
<dbReference type="SMART" id="SM00271">
    <property type="entry name" value="DnaJ"/>
    <property type="match status" value="1"/>
</dbReference>
<keyword evidence="3" id="KW-1133">Transmembrane helix</keyword>
<evidence type="ECO:0000256" key="2">
    <source>
        <dbReference type="SAM" id="MobiDB-lite"/>
    </source>
</evidence>
<dbReference type="InterPro" id="IPR036869">
    <property type="entry name" value="J_dom_sf"/>
</dbReference>
<name>X6LH26_RETFI</name>
<dbReference type="Pfam" id="PF00226">
    <property type="entry name" value="DnaJ"/>
    <property type="match status" value="1"/>
</dbReference>
<dbReference type="Gene3D" id="1.10.287.110">
    <property type="entry name" value="DnaJ domain"/>
    <property type="match status" value="1"/>
</dbReference>
<evidence type="ECO:0000256" key="3">
    <source>
        <dbReference type="SAM" id="Phobius"/>
    </source>
</evidence>
<evidence type="ECO:0000256" key="1">
    <source>
        <dbReference type="SAM" id="Coils"/>
    </source>
</evidence>
<dbReference type="PROSITE" id="PS00636">
    <property type="entry name" value="DNAJ_1"/>
    <property type="match status" value="1"/>
</dbReference>
<feature type="region of interest" description="Disordered" evidence="2">
    <location>
        <begin position="279"/>
        <end position="310"/>
    </location>
</feature>
<feature type="domain" description="J" evidence="4">
    <location>
        <begin position="107"/>
        <end position="177"/>
    </location>
</feature>
<evidence type="ECO:0000259" key="4">
    <source>
        <dbReference type="PROSITE" id="PS50076"/>
    </source>
</evidence>
<keyword evidence="6" id="KW-1185">Reference proteome</keyword>
<dbReference type="Proteomes" id="UP000023152">
    <property type="component" value="Unassembled WGS sequence"/>
</dbReference>
<sequence>MRSSSSCLIRYTSVNLDHCISTKKQILLGNILRVVHVHKLKKFEIFQLSKGNFLHNKKSFHTIASNLNFWTHGKRAVQYIQNVNTPKLSAHTTIIRNFTTRIDTSKDYYATLGISRSSSTKDVRSAYIKLAKEWHPDVHMTKSEREKETVKRKFQEIQEAYEILSDESLRKKYDEMRRLETRFHYRNTNSNNSGYKTSYTRNAENDWERLFRSQMQAEWEKMRSQQQQQRYNRYYSNPFFGTNLYFGQGLGSALGLFMSVFVIIFVTRLQNPWDEWKINGPASSSDSPQTQLRRHREEQDRKNDQENRGKTIHNQQCKKFVVNVIFLKELQFVFSYTEFYRNKKFATSITVLSPKLFLGENFKKRRDKLHLM</sequence>
<gene>
    <name evidence="5" type="ORF">RFI_36154</name>
</gene>
<feature type="coiled-coil region" evidence="1">
    <location>
        <begin position="140"/>
        <end position="167"/>
    </location>
</feature>
<keyword evidence="3" id="KW-0812">Transmembrane</keyword>
<dbReference type="EMBL" id="ASPP01038724">
    <property type="protein sequence ID" value="ETO01288.1"/>
    <property type="molecule type" value="Genomic_DNA"/>
</dbReference>
<proteinExistence type="predicted"/>
<organism evidence="5 6">
    <name type="scientific">Reticulomyxa filosa</name>
    <dbReference type="NCBI Taxonomy" id="46433"/>
    <lineage>
        <taxon>Eukaryota</taxon>
        <taxon>Sar</taxon>
        <taxon>Rhizaria</taxon>
        <taxon>Retaria</taxon>
        <taxon>Foraminifera</taxon>
        <taxon>Monothalamids</taxon>
        <taxon>Reticulomyxidae</taxon>
        <taxon>Reticulomyxa</taxon>
    </lineage>
</organism>
<evidence type="ECO:0000313" key="5">
    <source>
        <dbReference type="EMBL" id="ETO01288.1"/>
    </source>
</evidence>
<reference evidence="5 6" key="1">
    <citation type="journal article" date="2013" name="Curr. Biol.">
        <title>The Genome of the Foraminiferan Reticulomyxa filosa.</title>
        <authorList>
            <person name="Glockner G."/>
            <person name="Hulsmann N."/>
            <person name="Schleicher M."/>
            <person name="Noegel A.A."/>
            <person name="Eichinger L."/>
            <person name="Gallinger C."/>
            <person name="Pawlowski J."/>
            <person name="Sierra R."/>
            <person name="Euteneuer U."/>
            <person name="Pillet L."/>
            <person name="Moustafa A."/>
            <person name="Platzer M."/>
            <person name="Groth M."/>
            <person name="Szafranski K."/>
            <person name="Schliwa M."/>
        </authorList>
    </citation>
    <scope>NUCLEOTIDE SEQUENCE [LARGE SCALE GENOMIC DNA]</scope>
</reference>
<feature type="compositionally biased region" description="Basic and acidic residues" evidence="2">
    <location>
        <begin position="295"/>
        <end position="309"/>
    </location>
</feature>
<dbReference type="InterPro" id="IPR050817">
    <property type="entry name" value="DjlA_DnaK_co-chaperone"/>
</dbReference>
<dbReference type="PANTHER" id="PTHR24074">
    <property type="entry name" value="CO-CHAPERONE PROTEIN DJLA"/>
    <property type="match status" value="1"/>
</dbReference>